<accession>A0A3E5AXT3</accession>
<evidence type="ECO:0000259" key="2">
    <source>
        <dbReference type="Pfam" id="PF13004"/>
    </source>
</evidence>
<feature type="domain" description="BACON" evidence="2">
    <location>
        <begin position="156"/>
        <end position="211"/>
    </location>
</feature>
<dbReference type="Gene3D" id="2.60.40.10">
    <property type="entry name" value="Immunoglobulins"/>
    <property type="match status" value="2"/>
</dbReference>
<comment type="caution">
    <text evidence="3">The sequence shown here is derived from an EMBL/GenBank/DDBJ whole genome shotgun (WGS) entry which is preliminary data.</text>
</comment>
<evidence type="ECO:0000256" key="1">
    <source>
        <dbReference type="SAM" id="SignalP"/>
    </source>
</evidence>
<feature type="chain" id="PRO_5017630591" description="BACON domain-containing protein" evidence="1">
    <location>
        <begin position="22"/>
        <end position="229"/>
    </location>
</feature>
<dbReference type="CDD" id="cd14948">
    <property type="entry name" value="BACON"/>
    <property type="match status" value="2"/>
</dbReference>
<dbReference type="InterPro" id="IPR024361">
    <property type="entry name" value="BACON"/>
</dbReference>
<dbReference type="Proteomes" id="UP000260983">
    <property type="component" value="Unassembled WGS sequence"/>
</dbReference>
<dbReference type="RefSeq" id="WP_117725763.1">
    <property type="nucleotide sequence ID" value="NZ_QSUL01000031.1"/>
</dbReference>
<proteinExistence type="predicted"/>
<dbReference type="Pfam" id="PF13004">
    <property type="entry name" value="BACON"/>
    <property type="match status" value="2"/>
</dbReference>
<dbReference type="InterPro" id="IPR013783">
    <property type="entry name" value="Ig-like_fold"/>
</dbReference>
<dbReference type="EMBL" id="QSUL01000031">
    <property type="protein sequence ID" value="RGN30161.1"/>
    <property type="molecule type" value="Genomic_DNA"/>
</dbReference>
<gene>
    <name evidence="3" type="ORF">DXB65_23550</name>
</gene>
<feature type="domain" description="BACON" evidence="2">
    <location>
        <begin position="68"/>
        <end position="122"/>
    </location>
</feature>
<dbReference type="AlphaFoldDB" id="A0A3E5AXT3"/>
<evidence type="ECO:0000313" key="4">
    <source>
        <dbReference type="Proteomes" id="UP000260983"/>
    </source>
</evidence>
<feature type="signal peptide" evidence="1">
    <location>
        <begin position="1"/>
        <end position="21"/>
    </location>
</feature>
<sequence>MNNILKMVLFALLFCYSCSSGDDDGPTPETTPEIVIPTEQKAPVMDTKGGTGTVTFSSNLPWTASVVNARADTWCTVSPTSGGAGTATLTITATENISPDERNATIILKAGAASKTFTVIQKQKDALTVTSSKIEVTADGGEISIEVKANISFDYEIEEAAKPWITSATTRGLSTTTLKFRVAENKDLQKREGCIIIRSGEFMEKVTVYQESGVGTGNPGATGDDMPWQ</sequence>
<reference evidence="3 4" key="1">
    <citation type="submission" date="2018-08" db="EMBL/GenBank/DDBJ databases">
        <title>A genome reference for cultivated species of the human gut microbiota.</title>
        <authorList>
            <person name="Zou Y."/>
            <person name="Xue W."/>
            <person name="Luo G."/>
        </authorList>
    </citation>
    <scope>NUCLEOTIDE SEQUENCE [LARGE SCALE GENOMIC DNA]</scope>
    <source>
        <strain evidence="3 4">OM05-15BH</strain>
    </source>
</reference>
<keyword evidence="1" id="KW-0732">Signal</keyword>
<evidence type="ECO:0000313" key="3">
    <source>
        <dbReference type="EMBL" id="RGN30161.1"/>
    </source>
</evidence>
<organism evidence="3 4">
    <name type="scientific">Bacteroides oleiciplenus</name>
    <dbReference type="NCBI Taxonomy" id="626931"/>
    <lineage>
        <taxon>Bacteria</taxon>
        <taxon>Pseudomonadati</taxon>
        <taxon>Bacteroidota</taxon>
        <taxon>Bacteroidia</taxon>
        <taxon>Bacteroidales</taxon>
        <taxon>Bacteroidaceae</taxon>
        <taxon>Bacteroides</taxon>
    </lineage>
</organism>
<name>A0A3E5AXT3_9BACE</name>
<protein>
    <recommendedName>
        <fullName evidence="2">BACON domain-containing protein</fullName>
    </recommendedName>
</protein>